<feature type="transmembrane region" description="Helical" evidence="2">
    <location>
        <begin position="38"/>
        <end position="63"/>
    </location>
</feature>
<keyword evidence="5" id="KW-1185">Reference proteome</keyword>
<feature type="region of interest" description="Disordered" evidence="1">
    <location>
        <begin position="939"/>
        <end position="964"/>
    </location>
</feature>
<protein>
    <submittedName>
        <fullName evidence="4">Phage tail protein</fullName>
    </submittedName>
</protein>
<evidence type="ECO:0000256" key="2">
    <source>
        <dbReference type="SAM" id="Phobius"/>
    </source>
</evidence>
<accession>A0AAF0BL65</accession>
<evidence type="ECO:0000256" key="1">
    <source>
        <dbReference type="SAM" id="MobiDB-lite"/>
    </source>
</evidence>
<feature type="domain" description="Tip attachment protein J" evidence="3">
    <location>
        <begin position="318"/>
        <end position="473"/>
    </location>
</feature>
<name>A0AAF0BL65_9PROT</name>
<organism evidence="4 5">
    <name type="scientific">Gimibacter soli</name>
    <dbReference type="NCBI Taxonomy" id="3024400"/>
    <lineage>
        <taxon>Bacteria</taxon>
        <taxon>Pseudomonadati</taxon>
        <taxon>Pseudomonadota</taxon>
        <taxon>Alphaproteobacteria</taxon>
        <taxon>Kordiimonadales</taxon>
        <taxon>Temperatibacteraceae</taxon>
        <taxon>Gimibacter</taxon>
    </lineage>
</organism>
<dbReference type="EMBL" id="CP116805">
    <property type="protein sequence ID" value="WCL55094.1"/>
    <property type="molecule type" value="Genomic_DNA"/>
</dbReference>
<dbReference type="Proteomes" id="UP001217500">
    <property type="component" value="Chromosome"/>
</dbReference>
<keyword evidence="2" id="KW-1133">Transmembrane helix</keyword>
<proteinExistence type="predicted"/>
<dbReference type="AlphaFoldDB" id="A0AAF0BL65"/>
<evidence type="ECO:0000313" key="5">
    <source>
        <dbReference type="Proteomes" id="UP001217500"/>
    </source>
</evidence>
<reference evidence="4" key="1">
    <citation type="submission" date="2023-01" db="EMBL/GenBank/DDBJ databases">
        <title>The genome sequence of Kordiimonadaceae bacterium 6D33.</title>
        <authorList>
            <person name="Liu Y."/>
        </authorList>
    </citation>
    <scope>NUCLEOTIDE SEQUENCE</scope>
    <source>
        <strain evidence="4">6D33</strain>
    </source>
</reference>
<keyword evidence="2" id="KW-0472">Membrane</keyword>
<dbReference type="Pfam" id="PF13550">
    <property type="entry name" value="Phage-tail_3"/>
    <property type="match status" value="1"/>
</dbReference>
<gene>
    <name evidence="4" type="ORF">PH603_04900</name>
</gene>
<evidence type="ECO:0000259" key="3">
    <source>
        <dbReference type="Pfam" id="PF13550"/>
    </source>
</evidence>
<dbReference type="InterPro" id="IPR032876">
    <property type="entry name" value="J_dom"/>
</dbReference>
<dbReference type="RefSeq" id="WP_289504854.1">
    <property type="nucleotide sequence ID" value="NZ_CP116805.1"/>
</dbReference>
<evidence type="ECO:0000313" key="4">
    <source>
        <dbReference type="EMBL" id="WCL55094.1"/>
    </source>
</evidence>
<dbReference type="KEGG" id="gso:PH603_04900"/>
<sequence>MGKIVKTALFVAAVAIVTVATNNPWLGVELGKASFLGLSGYAAIAASGAVLGAGLGLLSSVLAPSARDMGQQADAKTPITNSVDTRKAIYGRVRVGGAEVFIEEYDTSAGNDIPNDTLVFVRAVADHPVHGFGQFMLGDQAVSFSAGAATGDLAGNLWLYTHDGRQTVAEPALVAASQGWTAAHKEQGIAYYAVKALYDNAKFPYGAGELRRCSIDVLGKRLYDPRKDSSVAGGSGAHRLNDPATWEYSTNPALCILDFLLDPDDALGNAVPSEEIDIPAVVAAASICDTSIGVKVGGAIPRYSLNGLIDSARPKLENLRLMLTAMSGRMQWLGGKLVIHAGSAGYATAVTFGDDDIIAATFSAMLPSGQRYNEVRGTFIDPTAGFEPAEFPAFVDSAAQAMEGEVVLNLHLPLCQDHREAQRHAKIALGQARQAVMTLETGAKGLLVKPMDVVIVHHSGLGFDASSEDFRVVEHETMPPAAGKPLTVRLGLIAEDAAIYSWNAATEELDKNANPSLRSISGREVSAVTGLTLSPVTLTNTDGSETAAINVGWNAPGPAVASTLVDVRKVGTSVWRAGGSALRGDNDVLLEVPEKMALEVRARHVLGNGLIGPAASGTVTSPDVAGSGTVVWEDIDGDGKPDDWADVTADNQFFPDPDALWDFGGVSGADIDWTGHNATLTLESRYLSFARIADNNSCGIDSDSDLKINGGTYPLVQVRVRRPEGSAVANARPRLLWKRTGDTNFSYSDRIYTLTTRPLVSPDGWTTYVFDLSFDPDWTGHTIRQLRFEPDSSPNEDAFLIDYIAVGRVGLGSAGDAAAVGNLFDQYYTAAFPPVDSEAESNFGSISLAAEGLAAGDTISFGCDVLTGGARKGGCYMVFHDSGGDAVKAVSSGVVDTGGAWRTVSRGGITVPANAVSASLRVQRQNGVELTGTVAGRRPFLCKGSEPRPPLPTRSDVEEGATRNTGSLADKDLATWNELVAGAATSVVMMPINFSGPISTSSPKAVIQAFHPLGSYVRWAFSGYFRTSTSKTCTVQIYRKVPSTGGDFLEGAVIFEKTVTFTTTPTFHLFTGIDSAAGGNATEPQSSYGIVITPSSGSTTLTAVDGSTFLEEYRR</sequence>
<keyword evidence="2" id="KW-0812">Transmembrane</keyword>